<proteinExistence type="inferred from homology"/>
<dbReference type="SUPFAM" id="SSF54171">
    <property type="entry name" value="DNA-binding domain"/>
    <property type="match status" value="1"/>
</dbReference>
<keyword evidence="4" id="KW-0238">DNA-binding</keyword>
<keyword evidence="2" id="KW-0936">Ethylene signaling pathway</keyword>
<feature type="compositionally biased region" description="Basic and acidic residues" evidence="9">
    <location>
        <begin position="141"/>
        <end position="158"/>
    </location>
</feature>
<evidence type="ECO:0000256" key="4">
    <source>
        <dbReference type="ARBA" id="ARBA00023125"/>
    </source>
</evidence>
<comment type="similarity">
    <text evidence="8">Belongs to the AP2/ERF transcription factor family. ERF subfamily.</text>
</comment>
<keyword evidence="11" id="KW-1185">Reference proteome</keyword>
<evidence type="ECO:0000313" key="11">
    <source>
        <dbReference type="Proteomes" id="UP000694864"/>
    </source>
</evidence>
<dbReference type="PANTHER" id="PTHR31194">
    <property type="entry name" value="SHN SHINE , DNA BINDING / TRANSCRIPTION FACTOR"/>
    <property type="match status" value="1"/>
</dbReference>
<dbReference type="Proteomes" id="UP000694864">
    <property type="component" value="Chromosome 1"/>
</dbReference>
<dbReference type="InterPro" id="IPR001471">
    <property type="entry name" value="AP2/ERF_dom"/>
</dbReference>
<evidence type="ECO:0000256" key="3">
    <source>
        <dbReference type="ARBA" id="ARBA00023015"/>
    </source>
</evidence>
<keyword evidence="5" id="KW-0010">Activator</keyword>
<keyword evidence="6" id="KW-0804">Transcription</keyword>
<dbReference type="CDD" id="cd00018">
    <property type="entry name" value="AP2"/>
    <property type="match status" value="1"/>
</dbReference>
<evidence type="ECO:0000256" key="8">
    <source>
        <dbReference type="ARBA" id="ARBA00024343"/>
    </source>
</evidence>
<dbReference type="InterPro" id="IPR050913">
    <property type="entry name" value="AP2/ERF_ERF"/>
</dbReference>
<accession>A0ABM0TFX4</accession>
<organism evidence="11 12">
    <name type="scientific">Camelina sativa</name>
    <name type="common">False flax</name>
    <name type="synonym">Myagrum sativum</name>
    <dbReference type="NCBI Taxonomy" id="90675"/>
    <lineage>
        <taxon>Eukaryota</taxon>
        <taxon>Viridiplantae</taxon>
        <taxon>Streptophyta</taxon>
        <taxon>Embryophyta</taxon>
        <taxon>Tracheophyta</taxon>
        <taxon>Spermatophyta</taxon>
        <taxon>Magnoliopsida</taxon>
        <taxon>eudicotyledons</taxon>
        <taxon>Gunneridae</taxon>
        <taxon>Pentapetalae</taxon>
        <taxon>rosids</taxon>
        <taxon>malvids</taxon>
        <taxon>Brassicales</taxon>
        <taxon>Brassicaceae</taxon>
        <taxon>Camelineae</taxon>
        <taxon>Camelina</taxon>
    </lineage>
</organism>
<gene>
    <name evidence="12" type="primary">LOC104710861</name>
</gene>
<dbReference type="PRINTS" id="PR00367">
    <property type="entry name" value="ETHRSPELEMNT"/>
</dbReference>
<comment type="subcellular location">
    <subcellularLocation>
        <location evidence="1">Nucleus</location>
    </subcellularLocation>
</comment>
<dbReference type="SMART" id="SM00380">
    <property type="entry name" value="AP2"/>
    <property type="match status" value="1"/>
</dbReference>
<dbReference type="InterPro" id="IPR036955">
    <property type="entry name" value="AP2/ERF_dom_sf"/>
</dbReference>
<reference evidence="12" key="2">
    <citation type="submission" date="2025-08" db="UniProtKB">
        <authorList>
            <consortium name="RefSeq"/>
        </authorList>
    </citation>
    <scope>IDENTIFICATION</scope>
    <source>
        <tissue evidence="12">Leaf</tissue>
    </source>
</reference>
<feature type="domain" description="AP2/ERF" evidence="10">
    <location>
        <begin position="84"/>
        <end position="141"/>
    </location>
</feature>
<evidence type="ECO:0000313" key="12">
    <source>
        <dbReference type="RefSeq" id="XP_010425823.1"/>
    </source>
</evidence>
<dbReference type="PANTHER" id="PTHR31194:SF222">
    <property type="entry name" value="ETHYLENE-RESPONSIVE TRANSCRIPTION FACTOR ERF120-RELATED"/>
    <property type="match status" value="1"/>
</dbReference>
<dbReference type="RefSeq" id="XP_010425823.1">
    <property type="nucleotide sequence ID" value="XM_010427521.1"/>
</dbReference>
<evidence type="ECO:0000256" key="7">
    <source>
        <dbReference type="ARBA" id="ARBA00023242"/>
    </source>
</evidence>
<dbReference type="GeneID" id="104710861"/>
<sequence>MDPTDVPSYDQDNNFIPYVTRDEEPVIMVSALRQVISNFEGDTSTCESRLPSLNAGPCPLSGITRCNGCVFPRHEDTMEKKEKKFKGVRKKPSGTLSAEIWDPSLKVRRWLGTFPTAEMAAHAYNDAAAELVRQRPAARGDTQKGEKTSTKKMTVEND</sequence>
<keyword evidence="7" id="KW-0539">Nucleus</keyword>
<evidence type="ECO:0000256" key="2">
    <source>
        <dbReference type="ARBA" id="ARBA00022745"/>
    </source>
</evidence>
<dbReference type="InterPro" id="IPR016177">
    <property type="entry name" value="DNA-bd_dom_sf"/>
</dbReference>
<evidence type="ECO:0000259" key="10">
    <source>
        <dbReference type="PROSITE" id="PS51032"/>
    </source>
</evidence>
<evidence type="ECO:0000256" key="1">
    <source>
        <dbReference type="ARBA" id="ARBA00004123"/>
    </source>
</evidence>
<protein>
    <submittedName>
        <fullName evidence="12">Ethylene-responsive transcription factor ERF120-like</fullName>
    </submittedName>
</protein>
<feature type="region of interest" description="Disordered" evidence="9">
    <location>
        <begin position="134"/>
        <end position="158"/>
    </location>
</feature>
<keyword evidence="3" id="KW-0805">Transcription regulation</keyword>
<evidence type="ECO:0000256" key="6">
    <source>
        <dbReference type="ARBA" id="ARBA00023163"/>
    </source>
</evidence>
<reference evidence="11" key="1">
    <citation type="journal article" date="2014" name="Nat. Commun.">
        <title>The emerging biofuel crop Camelina sativa retains a highly undifferentiated hexaploid genome structure.</title>
        <authorList>
            <person name="Kagale S."/>
            <person name="Koh C."/>
            <person name="Nixon J."/>
            <person name="Bollina V."/>
            <person name="Clarke W.E."/>
            <person name="Tuteja R."/>
            <person name="Spillane C."/>
            <person name="Robinson S.J."/>
            <person name="Links M.G."/>
            <person name="Clarke C."/>
            <person name="Higgins E.E."/>
            <person name="Huebert T."/>
            <person name="Sharpe A.G."/>
            <person name="Parkin I.A."/>
        </authorList>
    </citation>
    <scope>NUCLEOTIDE SEQUENCE [LARGE SCALE GENOMIC DNA]</scope>
    <source>
        <strain evidence="11">cv. DH55</strain>
    </source>
</reference>
<dbReference type="PROSITE" id="PS51032">
    <property type="entry name" value="AP2_ERF"/>
    <property type="match status" value="1"/>
</dbReference>
<evidence type="ECO:0000256" key="5">
    <source>
        <dbReference type="ARBA" id="ARBA00023159"/>
    </source>
</evidence>
<evidence type="ECO:0000256" key="9">
    <source>
        <dbReference type="SAM" id="MobiDB-lite"/>
    </source>
</evidence>
<dbReference type="Gene3D" id="3.30.730.10">
    <property type="entry name" value="AP2/ERF domain"/>
    <property type="match status" value="1"/>
</dbReference>
<name>A0ABM0TFX4_CAMSA</name>